<feature type="transmembrane region" description="Helical" evidence="1">
    <location>
        <begin position="133"/>
        <end position="155"/>
    </location>
</feature>
<dbReference type="EMBL" id="BKAG01000066">
    <property type="protein sequence ID" value="GEP45996.1"/>
    <property type="molecule type" value="Genomic_DNA"/>
</dbReference>
<proteinExistence type="predicted"/>
<evidence type="ECO:0000313" key="2">
    <source>
        <dbReference type="EMBL" id="GEP45996.1"/>
    </source>
</evidence>
<dbReference type="AlphaFoldDB" id="A0A512MH09"/>
<dbReference type="PROSITE" id="PS51257">
    <property type="entry name" value="PROKAR_LIPOPROTEIN"/>
    <property type="match status" value="1"/>
</dbReference>
<keyword evidence="3" id="KW-1185">Reference proteome</keyword>
<accession>A0A512MH09</accession>
<sequence>MTWKSEALFRTATTLLVLVAGGCVALACTGGDFTLWQAAWETARWQRSFVTGMEILVALVMAHGLTLMLQPLLRGPLMTPCFWLGKATAFYPAACMAWAFVSWWLGQRGYAYWALMPAAHGDGTSLNAENWPLWLWTWVPVVMILLVPLTGQCLSLSLERPSRGRDLGFAMLGPLALMLVVSIEDILGVKGAGQSLAQVLRQPENPQADAMAMWELTGTALYLAVSLHLPAKPWSGTWKIPAQWLRTFFSSLLKLSAWVLALFGATHLMPRLSLLMISDDTLPFLIAGWKPTLCALSLWALGHIIRPRSQSSPLS</sequence>
<keyword evidence="1" id="KW-0812">Transmembrane</keyword>
<dbReference type="RefSeq" id="WP_146855455.1">
    <property type="nucleotide sequence ID" value="NZ_BKAG01000066.1"/>
</dbReference>
<evidence type="ECO:0000313" key="3">
    <source>
        <dbReference type="Proteomes" id="UP000321577"/>
    </source>
</evidence>
<keyword evidence="1" id="KW-1133">Transmembrane helix</keyword>
<feature type="transmembrane region" description="Helical" evidence="1">
    <location>
        <begin position="49"/>
        <end position="69"/>
    </location>
</feature>
<reference evidence="2 3" key="1">
    <citation type="submission" date="2019-07" db="EMBL/GenBank/DDBJ databases">
        <title>Whole genome shotgun sequence of Brevifollis gellanilyticus NBRC 108608.</title>
        <authorList>
            <person name="Hosoyama A."/>
            <person name="Uohara A."/>
            <person name="Ohji S."/>
            <person name="Ichikawa N."/>
        </authorList>
    </citation>
    <scope>NUCLEOTIDE SEQUENCE [LARGE SCALE GENOMIC DNA]</scope>
    <source>
        <strain evidence="2 3">NBRC 108608</strain>
    </source>
</reference>
<name>A0A512MH09_9BACT</name>
<feature type="transmembrane region" description="Helical" evidence="1">
    <location>
        <begin position="282"/>
        <end position="301"/>
    </location>
</feature>
<feature type="transmembrane region" description="Helical" evidence="1">
    <location>
        <begin position="81"/>
        <end position="105"/>
    </location>
</feature>
<dbReference type="Proteomes" id="UP000321577">
    <property type="component" value="Unassembled WGS sequence"/>
</dbReference>
<feature type="transmembrane region" description="Helical" evidence="1">
    <location>
        <begin position="252"/>
        <end position="270"/>
    </location>
</feature>
<feature type="transmembrane region" description="Helical" evidence="1">
    <location>
        <begin position="167"/>
        <end position="191"/>
    </location>
</feature>
<keyword evidence="1" id="KW-0472">Membrane</keyword>
<protein>
    <submittedName>
        <fullName evidence="2">Uncharacterized protein</fullName>
    </submittedName>
</protein>
<gene>
    <name evidence="2" type="ORF">BGE01nite_52870</name>
</gene>
<feature type="transmembrane region" description="Helical" evidence="1">
    <location>
        <begin position="211"/>
        <end position="231"/>
    </location>
</feature>
<organism evidence="2 3">
    <name type="scientific">Brevifollis gellanilyticus</name>
    <dbReference type="NCBI Taxonomy" id="748831"/>
    <lineage>
        <taxon>Bacteria</taxon>
        <taxon>Pseudomonadati</taxon>
        <taxon>Verrucomicrobiota</taxon>
        <taxon>Verrucomicrobiia</taxon>
        <taxon>Verrucomicrobiales</taxon>
        <taxon>Verrucomicrobiaceae</taxon>
    </lineage>
</organism>
<evidence type="ECO:0000256" key="1">
    <source>
        <dbReference type="SAM" id="Phobius"/>
    </source>
</evidence>
<comment type="caution">
    <text evidence="2">The sequence shown here is derived from an EMBL/GenBank/DDBJ whole genome shotgun (WGS) entry which is preliminary data.</text>
</comment>